<dbReference type="InterPro" id="IPR001792">
    <property type="entry name" value="Acylphosphatase-like_dom"/>
</dbReference>
<feature type="active site" evidence="1">
    <location>
        <position position="1"/>
    </location>
</feature>
<accession>A0A3D6BS51</accession>
<dbReference type="PANTHER" id="PTHR42959">
    <property type="entry name" value="CARBAMOYLTRANSFERASE"/>
    <property type="match status" value="1"/>
</dbReference>
<comment type="caution">
    <text evidence="3">The sequence shown here is derived from an EMBL/GenBank/DDBJ whole genome shotgun (WGS) entry which is preliminary data.</text>
</comment>
<feature type="non-terminal residue" evidence="3">
    <location>
        <position position="197"/>
    </location>
</feature>
<dbReference type="AlphaFoldDB" id="A0A3D6BS51"/>
<gene>
    <name evidence="3" type="ORF">DHV22_10985</name>
</gene>
<keyword evidence="1" id="KW-0378">Hydrolase</keyword>
<dbReference type="InterPro" id="IPR036046">
    <property type="entry name" value="Acylphosphatase-like_dom_sf"/>
</dbReference>
<protein>
    <recommendedName>
        <fullName evidence="1">acylphosphatase</fullName>
        <ecNumber evidence="1">3.6.1.7</ecNumber>
    </recommendedName>
</protein>
<sequence length="197" mass="22194">RPFVFNLAKEHQLNGSVSNNEEGVIIYCNTSEEKATQFLEQILLNKPEIAVITAHSTDEVPLIKFDDFSIVITKTSAQINLPLTPDFAICENCKAEISDSGNRRYNYAFTTCVHCGPRYAITQKFPFERAHTSLTEFDMCSTCLEEYTNPTNRRFHSQTNSCKSCGIQLQLVTNLGETIAINQLECIEKSAKRLIEG</sequence>
<comment type="catalytic activity">
    <reaction evidence="1">
        <text>an acyl phosphate + H2O = a carboxylate + phosphate + H(+)</text>
        <dbReference type="Rhea" id="RHEA:14965"/>
        <dbReference type="ChEBI" id="CHEBI:15377"/>
        <dbReference type="ChEBI" id="CHEBI:15378"/>
        <dbReference type="ChEBI" id="CHEBI:29067"/>
        <dbReference type="ChEBI" id="CHEBI:43474"/>
        <dbReference type="ChEBI" id="CHEBI:59918"/>
        <dbReference type="EC" id="3.6.1.7"/>
    </reaction>
</comment>
<dbReference type="Proteomes" id="UP000263268">
    <property type="component" value="Unassembled WGS sequence"/>
</dbReference>
<dbReference type="InterPro" id="IPR051060">
    <property type="entry name" value="Carbamoyltrans_HypF-like"/>
</dbReference>
<dbReference type="GO" id="GO:0008270">
    <property type="term" value="F:zinc ion binding"/>
    <property type="evidence" value="ECO:0007669"/>
    <property type="project" value="InterPro"/>
</dbReference>
<dbReference type="Gene3D" id="3.90.870.50">
    <property type="match status" value="1"/>
</dbReference>
<feature type="domain" description="Acylphosphatase-like" evidence="2">
    <location>
        <begin position="1"/>
        <end position="72"/>
    </location>
</feature>
<dbReference type="GO" id="GO:0051604">
    <property type="term" value="P:protein maturation"/>
    <property type="evidence" value="ECO:0007669"/>
    <property type="project" value="TreeGrafter"/>
</dbReference>
<organism evidence="3 4">
    <name type="scientific">Xanthomarina gelatinilytica</name>
    <dbReference type="NCBI Taxonomy" id="1137281"/>
    <lineage>
        <taxon>Bacteria</taxon>
        <taxon>Pseudomonadati</taxon>
        <taxon>Bacteroidota</taxon>
        <taxon>Flavobacteriia</taxon>
        <taxon>Flavobacteriales</taxon>
        <taxon>Flavobacteriaceae</taxon>
        <taxon>Xanthomarina</taxon>
    </lineage>
</organism>
<keyword evidence="3" id="KW-0808">Transferase</keyword>
<dbReference type="PROSITE" id="PS51160">
    <property type="entry name" value="ACYLPHOSPHATASE_3"/>
    <property type="match status" value="1"/>
</dbReference>
<evidence type="ECO:0000259" key="2">
    <source>
        <dbReference type="PROSITE" id="PS51160"/>
    </source>
</evidence>
<dbReference type="InterPro" id="IPR011125">
    <property type="entry name" value="Znf_HypF"/>
</dbReference>
<dbReference type="EC" id="3.6.1.7" evidence="1"/>
<dbReference type="GO" id="GO:0016743">
    <property type="term" value="F:carboxyl- or carbamoyltransferase activity"/>
    <property type="evidence" value="ECO:0007669"/>
    <property type="project" value="TreeGrafter"/>
</dbReference>
<evidence type="ECO:0000313" key="4">
    <source>
        <dbReference type="Proteomes" id="UP000263268"/>
    </source>
</evidence>
<feature type="active site" evidence="1">
    <location>
        <position position="19"/>
    </location>
</feature>
<dbReference type="PANTHER" id="PTHR42959:SF1">
    <property type="entry name" value="CARBAMOYLTRANSFERASE HYPF"/>
    <property type="match status" value="1"/>
</dbReference>
<dbReference type="EMBL" id="DPRK01000178">
    <property type="protein sequence ID" value="HCY82076.1"/>
    <property type="molecule type" value="Genomic_DNA"/>
</dbReference>
<evidence type="ECO:0000256" key="1">
    <source>
        <dbReference type="PROSITE-ProRule" id="PRU00520"/>
    </source>
</evidence>
<reference evidence="3 4" key="1">
    <citation type="journal article" date="2018" name="Nat. Biotechnol.">
        <title>A standardized bacterial taxonomy based on genome phylogeny substantially revises the tree of life.</title>
        <authorList>
            <person name="Parks D.H."/>
            <person name="Chuvochina M."/>
            <person name="Waite D.W."/>
            <person name="Rinke C."/>
            <person name="Skarshewski A."/>
            <person name="Chaumeil P.A."/>
            <person name="Hugenholtz P."/>
        </authorList>
    </citation>
    <scope>NUCLEOTIDE SEQUENCE [LARGE SCALE GENOMIC DNA]</scope>
    <source>
        <strain evidence="3">UBA10227</strain>
    </source>
</reference>
<dbReference type="Pfam" id="PF07503">
    <property type="entry name" value="zf-HYPF"/>
    <property type="match status" value="2"/>
</dbReference>
<evidence type="ECO:0000313" key="3">
    <source>
        <dbReference type="EMBL" id="HCY82076.1"/>
    </source>
</evidence>
<dbReference type="GO" id="GO:0003998">
    <property type="term" value="F:acylphosphatase activity"/>
    <property type="evidence" value="ECO:0007669"/>
    <property type="project" value="UniProtKB-EC"/>
</dbReference>
<dbReference type="Pfam" id="PF00708">
    <property type="entry name" value="Acylphosphatase"/>
    <property type="match status" value="1"/>
</dbReference>
<feature type="non-terminal residue" evidence="3">
    <location>
        <position position="1"/>
    </location>
</feature>
<proteinExistence type="predicted"/>
<name>A0A3D6BS51_9FLAO</name>
<dbReference type="SUPFAM" id="SSF54975">
    <property type="entry name" value="Acylphosphatase/BLUF domain-like"/>
    <property type="match status" value="1"/>
</dbReference>